<dbReference type="STRING" id="298654.FraEuI1c_4161"/>
<evidence type="ECO:0000313" key="3">
    <source>
        <dbReference type="Proteomes" id="UP000002484"/>
    </source>
</evidence>
<dbReference type="eggNOG" id="COG1396">
    <property type="taxonomic scope" value="Bacteria"/>
</dbReference>
<evidence type="ECO:0000259" key="1">
    <source>
        <dbReference type="SMART" id="SM00530"/>
    </source>
</evidence>
<reference evidence="2 3" key="1">
    <citation type="submission" date="2010-10" db="EMBL/GenBank/DDBJ databases">
        <title>Complete sequence of Frankia sp. EuI1c.</title>
        <authorList>
            <consortium name="US DOE Joint Genome Institute"/>
            <person name="Lucas S."/>
            <person name="Copeland A."/>
            <person name="Lapidus A."/>
            <person name="Cheng J.-F."/>
            <person name="Bruce D."/>
            <person name="Goodwin L."/>
            <person name="Pitluck S."/>
            <person name="Chertkov O."/>
            <person name="Detter J.C."/>
            <person name="Han C."/>
            <person name="Tapia R."/>
            <person name="Land M."/>
            <person name="Hauser L."/>
            <person name="Jeffries C."/>
            <person name="Kyrpides N."/>
            <person name="Ivanova N."/>
            <person name="Mikhailova N."/>
            <person name="Beauchemin N."/>
            <person name="Sen A."/>
            <person name="Sur S.A."/>
            <person name="Gtari M."/>
            <person name="Wall L."/>
            <person name="Tisa L."/>
            <person name="Woyke T."/>
        </authorList>
    </citation>
    <scope>NUCLEOTIDE SEQUENCE [LARGE SCALE GENOMIC DNA]</scope>
    <source>
        <strain evidence="3">DSM 45817 / CECT 9037 / EuI1c</strain>
    </source>
</reference>
<sequence>MDRAELATFLRARRASLRPGDVGLPDGLGHRRIPGLRREEVAELAGLSITWYTWLEQGRPIAASAQVVDALARALLLDVDQHRHLRVLAGLPVPPARTAIDAIEPRVQRLVDSTAPNASVMFDRYFDFIAWNSPYVRIRHDPAAMPDDRRNLLWMMFTDQENRARMPSWEAAARAVLSQFRAAVGRSPGDPRFVELVGALTSESPEFAQWWSGYPIRDFRPATILVDHPAAGRIALDVYQLRPVEYPDLLLVMQVPATPEDLRRAASLADA</sequence>
<gene>
    <name evidence="2" type="ordered locus">FraEuI1c_4161</name>
</gene>
<dbReference type="OrthoDB" id="3212310at2"/>
<dbReference type="Gene3D" id="1.10.260.40">
    <property type="entry name" value="lambda repressor-like DNA-binding domains"/>
    <property type="match status" value="1"/>
</dbReference>
<protein>
    <submittedName>
        <fullName evidence="2">Helix-turn-helix domain protein</fullName>
    </submittedName>
</protein>
<dbReference type="InterPro" id="IPR010982">
    <property type="entry name" value="Lambda_DNA-bd_dom_sf"/>
</dbReference>
<dbReference type="SMART" id="SM00530">
    <property type="entry name" value="HTH_XRE"/>
    <property type="match status" value="1"/>
</dbReference>
<name>E3J9E3_PSEI1</name>
<dbReference type="AlphaFoldDB" id="E3J9E3"/>
<accession>E3J9E3</accession>
<dbReference type="EMBL" id="CP002299">
    <property type="protein sequence ID" value="ADP82162.1"/>
    <property type="molecule type" value="Genomic_DNA"/>
</dbReference>
<dbReference type="Proteomes" id="UP000002484">
    <property type="component" value="Chromosome"/>
</dbReference>
<dbReference type="RefSeq" id="WP_013425280.1">
    <property type="nucleotide sequence ID" value="NC_014666.1"/>
</dbReference>
<dbReference type="PANTHER" id="PTHR35010:SF3">
    <property type="entry name" value="BLL4873 PROTEIN"/>
    <property type="match status" value="1"/>
</dbReference>
<dbReference type="InterPro" id="IPR041413">
    <property type="entry name" value="MLTR_LBD"/>
</dbReference>
<dbReference type="Pfam" id="PF17765">
    <property type="entry name" value="MLTR_LBD"/>
    <property type="match status" value="1"/>
</dbReference>
<dbReference type="KEGG" id="fri:FraEuI1c_4161"/>
<dbReference type="GO" id="GO:0003677">
    <property type="term" value="F:DNA binding"/>
    <property type="evidence" value="ECO:0007669"/>
    <property type="project" value="InterPro"/>
</dbReference>
<dbReference type="Gene3D" id="3.30.450.180">
    <property type="match status" value="1"/>
</dbReference>
<proteinExistence type="predicted"/>
<dbReference type="PANTHER" id="PTHR35010">
    <property type="entry name" value="BLL4672 PROTEIN-RELATED"/>
    <property type="match status" value="1"/>
</dbReference>
<dbReference type="Pfam" id="PF13560">
    <property type="entry name" value="HTH_31"/>
    <property type="match status" value="1"/>
</dbReference>
<keyword evidence="3" id="KW-1185">Reference proteome</keyword>
<dbReference type="SUPFAM" id="SSF47413">
    <property type="entry name" value="lambda repressor-like DNA-binding domains"/>
    <property type="match status" value="1"/>
</dbReference>
<evidence type="ECO:0000313" key="2">
    <source>
        <dbReference type="EMBL" id="ADP82162.1"/>
    </source>
</evidence>
<dbReference type="InterPro" id="IPR001387">
    <property type="entry name" value="Cro/C1-type_HTH"/>
</dbReference>
<dbReference type="InParanoid" id="E3J9E3"/>
<feature type="domain" description="HTH cro/C1-type" evidence="1">
    <location>
        <begin position="9"/>
        <end position="82"/>
    </location>
</feature>
<organism evidence="2 3">
    <name type="scientific">Pseudofrankia inefficax (strain DSM 45817 / CECT 9037 / DDB 130130 / EuI1c)</name>
    <name type="common">Frankia inefficax</name>
    <dbReference type="NCBI Taxonomy" id="298654"/>
    <lineage>
        <taxon>Bacteria</taxon>
        <taxon>Bacillati</taxon>
        <taxon>Actinomycetota</taxon>
        <taxon>Actinomycetes</taxon>
        <taxon>Frankiales</taxon>
        <taxon>Frankiaceae</taxon>
        <taxon>Pseudofrankia</taxon>
    </lineage>
</organism>
<dbReference type="CDD" id="cd00093">
    <property type="entry name" value="HTH_XRE"/>
    <property type="match status" value="1"/>
</dbReference>
<dbReference type="HOGENOM" id="CLU_057862_2_0_11"/>